<dbReference type="RefSeq" id="WP_006034862.1">
    <property type="nucleotide sequence ID" value="NZ_AAQJ02000001.1"/>
</dbReference>
<keyword evidence="1" id="KW-1133">Transmembrane helix</keyword>
<gene>
    <name evidence="2" type="ORF">RICGR_0710</name>
</gene>
<feature type="transmembrane region" description="Helical" evidence="1">
    <location>
        <begin position="343"/>
        <end position="362"/>
    </location>
</feature>
<dbReference type="Proteomes" id="UP000054075">
    <property type="component" value="Unassembled WGS sequence"/>
</dbReference>
<sequence>MPVLTNHSDTLEEISIIDHPLQGIHPLHEGNNIQIENYRLNQHAVCFSDALNTVVKYHLDGKGRTRLSLELLKQSGLFVVSIFGVMFYYVPAKAYAESICADPDYKEIPCDFFIINHLTGTLLVAGGVLMTATNAFFDQINAEFIPPSLINYLKYPLSYKHKIAENIVIFTGSFIASVPFIILSITNPIPGLPKEIVVLQSMIIGLTNTLLHLLPFKLVLKNHWYRIPFLPFEFVVQKISHQFLSEEKKQEKELHKKLNHYYSLVKQRMIDRLDQALKLLSIYGFNFSVCGSTNCIAKDMRDIQKQDSSPLQLLTQLLHYIHQISPNPIHYTPSKLNNIFRKLIYFSGASWVILACSGFEIGTFSEINRLTGNLVSGSILSAPSIYCLGVLLAFFGGNALQNSYDYLTAWQYDSIKIPVEFKLYPKTSVLLIIISTYLSFFSYAAGAQLIDDNFTGELEFLRPHLLQFMLKVSQTGLIFLGSTAMIDFVKRVLGKFEQYGYNEDTRTVACIFESFRQMKSSIQLFKPDLLLSSLADTDEDQLKSILNLQREKDREELKQTLLELKLIVHQKLLNAARIHENDHGKTEFINELLQWMSTQFDFTTYPKEAYIKLPKDLYKICEEYNAICKMIERLEKLNFDFDNESLLSVDHTNSNNEVYSAYGRMEPAEKTPLIPKKGSVMTRVYAPFRFYSSPSFHDHADSGRFSMHELSNSNYMRI</sequence>
<keyword evidence="1" id="KW-0472">Membrane</keyword>
<protein>
    <submittedName>
        <fullName evidence="2">Membrane protein</fullName>
    </submittedName>
</protein>
<dbReference type="AlphaFoldDB" id="A8PMF3"/>
<proteinExistence type="predicted"/>
<evidence type="ECO:0000313" key="3">
    <source>
        <dbReference type="Proteomes" id="UP000054075"/>
    </source>
</evidence>
<evidence type="ECO:0000313" key="2">
    <source>
        <dbReference type="EMBL" id="EDP45874.1"/>
    </source>
</evidence>
<feature type="transmembrane region" description="Helical" evidence="1">
    <location>
        <begin position="429"/>
        <end position="450"/>
    </location>
</feature>
<feature type="transmembrane region" description="Helical" evidence="1">
    <location>
        <begin position="163"/>
        <end position="185"/>
    </location>
</feature>
<feature type="transmembrane region" description="Helical" evidence="1">
    <location>
        <begin position="374"/>
        <end position="395"/>
    </location>
</feature>
<evidence type="ECO:0000256" key="1">
    <source>
        <dbReference type="SAM" id="Phobius"/>
    </source>
</evidence>
<reference evidence="2" key="1">
    <citation type="submission" date="2006-04" db="EMBL/GenBank/DDBJ databases">
        <authorList>
            <person name="Seshadri R."/>
            <person name="Federici B.A."/>
        </authorList>
    </citation>
    <scope>NUCLEOTIDE SEQUENCE [LARGE SCALE GENOMIC DNA]</scope>
</reference>
<feature type="transmembrane region" description="Helical" evidence="1">
    <location>
        <begin position="71"/>
        <end position="92"/>
    </location>
</feature>
<reference evidence="2" key="2">
    <citation type="submission" date="2007-10" db="EMBL/GenBank/DDBJ databases">
        <authorList>
            <person name="Myers G.S."/>
        </authorList>
    </citation>
    <scope>NUCLEOTIDE SEQUENCE [LARGE SCALE GENOMIC DNA]</scope>
</reference>
<feature type="transmembrane region" description="Helical" evidence="1">
    <location>
        <begin position="197"/>
        <end position="220"/>
    </location>
</feature>
<dbReference type="EMBL" id="AAQJ02000001">
    <property type="protein sequence ID" value="EDP45874.1"/>
    <property type="molecule type" value="Genomic_DNA"/>
</dbReference>
<accession>A8PMF3</accession>
<keyword evidence="3" id="KW-1185">Reference proteome</keyword>
<name>A8PMF3_9COXI</name>
<feature type="transmembrane region" description="Helical" evidence="1">
    <location>
        <begin position="112"/>
        <end position="137"/>
    </location>
</feature>
<comment type="caution">
    <text evidence="2">The sequence shown here is derived from an EMBL/GenBank/DDBJ whole genome shotgun (WGS) entry which is preliminary data.</text>
</comment>
<organism evidence="2 3">
    <name type="scientific">Rickettsiella grylli</name>
    <dbReference type="NCBI Taxonomy" id="59196"/>
    <lineage>
        <taxon>Bacteria</taxon>
        <taxon>Pseudomonadati</taxon>
        <taxon>Pseudomonadota</taxon>
        <taxon>Gammaproteobacteria</taxon>
        <taxon>Legionellales</taxon>
        <taxon>Coxiellaceae</taxon>
        <taxon>Rickettsiella</taxon>
    </lineage>
</organism>
<dbReference type="STRING" id="59196.RICGR_0710"/>
<dbReference type="OrthoDB" id="9998587at2"/>
<keyword evidence="1" id="KW-0812">Transmembrane</keyword>